<evidence type="ECO:0000313" key="2">
    <source>
        <dbReference type="EMBL" id="MBC9227652.1"/>
    </source>
</evidence>
<protein>
    <submittedName>
        <fullName evidence="2">Uncharacterized protein</fullName>
    </submittedName>
</protein>
<evidence type="ECO:0000313" key="3">
    <source>
        <dbReference type="Proteomes" id="UP000620591"/>
    </source>
</evidence>
<dbReference type="AlphaFoldDB" id="A0A8I0EY71"/>
<proteinExistence type="predicted"/>
<dbReference type="Proteomes" id="UP000620591">
    <property type="component" value="Unassembled WGS sequence"/>
</dbReference>
<organism evidence="2 3">
    <name type="scientific">Aeromicrobium senzhongii</name>
    <dbReference type="NCBI Taxonomy" id="2663859"/>
    <lineage>
        <taxon>Bacteria</taxon>
        <taxon>Bacillati</taxon>
        <taxon>Actinomycetota</taxon>
        <taxon>Actinomycetes</taxon>
        <taxon>Propionibacteriales</taxon>
        <taxon>Nocardioidaceae</taxon>
        <taxon>Aeromicrobium</taxon>
    </lineage>
</organism>
<accession>A0A8I0EY71</accession>
<reference evidence="2" key="1">
    <citation type="submission" date="2020-09" db="EMBL/GenBank/DDBJ databases">
        <title>Novel species in genus Aeromicrobium.</title>
        <authorList>
            <person name="Zhang G."/>
        </authorList>
    </citation>
    <scope>NUCLEOTIDE SEQUENCE</scope>
    <source>
        <strain evidence="2">Zg-636</strain>
    </source>
</reference>
<comment type="caution">
    <text evidence="2">The sequence shown here is derived from an EMBL/GenBank/DDBJ whole genome shotgun (WGS) entry which is preliminary data.</text>
</comment>
<keyword evidence="1" id="KW-0472">Membrane</keyword>
<feature type="transmembrane region" description="Helical" evidence="1">
    <location>
        <begin position="32"/>
        <end position="53"/>
    </location>
</feature>
<dbReference type="EMBL" id="JACTVM010000006">
    <property type="protein sequence ID" value="MBC9227652.1"/>
    <property type="molecule type" value="Genomic_DNA"/>
</dbReference>
<feature type="transmembrane region" description="Helical" evidence="1">
    <location>
        <begin position="7"/>
        <end position="26"/>
    </location>
</feature>
<keyword evidence="1" id="KW-1133">Transmembrane helix</keyword>
<evidence type="ECO:0000256" key="1">
    <source>
        <dbReference type="SAM" id="Phobius"/>
    </source>
</evidence>
<keyword evidence="1" id="KW-0812">Transmembrane</keyword>
<gene>
    <name evidence="2" type="ORF">IBG24_15150</name>
</gene>
<dbReference type="RefSeq" id="WP_187770099.1">
    <property type="nucleotide sequence ID" value="NZ_JACTVM010000006.1"/>
</dbReference>
<sequence>MKEIVNTAVVATMFFWFGLVFAPGDMAAGADIVKAGLIGTVSIIAGSVVVAYFKGEFKRQKQTGTSTRHN</sequence>
<name>A0A8I0EY71_9ACTN</name>